<dbReference type="EMBL" id="JARKNE010000012">
    <property type="protein sequence ID" value="KAK5776209.1"/>
    <property type="molecule type" value="Genomic_DNA"/>
</dbReference>
<protein>
    <submittedName>
        <fullName evidence="2">Uncharacterized protein</fullName>
    </submittedName>
</protein>
<evidence type="ECO:0000256" key="1">
    <source>
        <dbReference type="SAM" id="Coils"/>
    </source>
</evidence>
<proteinExistence type="predicted"/>
<accession>A0ABR0MT03</accession>
<evidence type="ECO:0000313" key="3">
    <source>
        <dbReference type="Proteomes" id="UP001358586"/>
    </source>
</evidence>
<keyword evidence="3" id="KW-1185">Reference proteome</keyword>
<gene>
    <name evidence="2" type="ORF">PVK06_044168</name>
</gene>
<reference evidence="2 3" key="1">
    <citation type="submission" date="2023-03" db="EMBL/GenBank/DDBJ databases">
        <title>WGS of Gossypium arboreum.</title>
        <authorList>
            <person name="Yu D."/>
        </authorList>
    </citation>
    <scope>NUCLEOTIDE SEQUENCE [LARGE SCALE GENOMIC DNA]</scope>
    <source>
        <tissue evidence="2">Leaf</tissue>
    </source>
</reference>
<sequence>MKRVRDTAKSWKKIHLIKLALYADTLTQDYDIWRKQRVNSQQILSTNYTVQNPFSGEMPSELEMARQEFEREKAKMSRDLNALQEENYQLKIDIQIERSRIEKVQKEVEIVRNDLKDLHLENKKLRGTIKNSGLSKSSAEWKEEITNIKGGMEFWKGKAKKGEEKAARAMIELKKKNAEYEAVSAEVMTSRSKRQELKERIRELEDMLQDRQQQLDTLLKVLEEKDSQYDRGVRAYEEGLQEKEM</sequence>
<keyword evidence="1" id="KW-0175">Coiled coil</keyword>
<dbReference type="PANTHER" id="PTHR48200:SF1">
    <property type="entry name" value="AMINOTRANSFERASE-LIKE PLANT MOBILE DOMAIN-CONTAINING PROTEIN"/>
    <property type="match status" value="1"/>
</dbReference>
<dbReference type="PANTHER" id="PTHR48200">
    <property type="entry name" value="PROTEIN, PUTATIVE-RELATED"/>
    <property type="match status" value="1"/>
</dbReference>
<feature type="coiled-coil region" evidence="1">
    <location>
        <begin position="159"/>
        <end position="225"/>
    </location>
</feature>
<dbReference type="Proteomes" id="UP001358586">
    <property type="component" value="Chromosome 12"/>
</dbReference>
<comment type="caution">
    <text evidence="2">The sequence shown here is derived from an EMBL/GenBank/DDBJ whole genome shotgun (WGS) entry which is preliminary data.</text>
</comment>
<feature type="coiled-coil region" evidence="1">
    <location>
        <begin position="66"/>
        <end position="121"/>
    </location>
</feature>
<name>A0ABR0MT03_GOSAR</name>
<organism evidence="2 3">
    <name type="scientific">Gossypium arboreum</name>
    <name type="common">Tree cotton</name>
    <name type="synonym">Gossypium nanking</name>
    <dbReference type="NCBI Taxonomy" id="29729"/>
    <lineage>
        <taxon>Eukaryota</taxon>
        <taxon>Viridiplantae</taxon>
        <taxon>Streptophyta</taxon>
        <taxon>Embryophyta</taxon>
        <taxon>Tracheophyta</taxon>
        <taxon>Spermatophyta</taxon>
        <taxon>Magnoliopsida</taxon>
        <taxon>eudicotyledons</taxon>
        <taxon>Gunneridae</taxon>
        <taxon>Pentapetalae</taxon>
        <taxon>rosids</taxon>
        <taxon>malvids</taxon>
        <taxon>Malvales</taxon>
        <taxon>Malvaceae</taxon>
        <taxon>Malvoideae</taxon>
        <taxon>Gossypium</taxon>
    </lineage>
</organism>
<dbReference type="Gene3D" id="1.10.287.1490">
    <property type="match status" value="1"/>
</dbReference>
<evidence type="ECO:0000313" key="2">
    <source>
        <dbReference type="EMBL" id="KAK5776209.1"/>
    </source>
</evidence>